<name>A0A8S3Z6E2_9EUPU</name>
<dbReference type="Proteomes" id="UP000678393">
    <property type="component" value="Unassembled WGS sequence"/>
</dbReference>
<protein>
    <recommendedName>
        <fullName evidence="6">Heat shock protein 70</fullName>
    </recommendedName>
</protein>
<dbReference type="Pfam" id="PF00012">
    <property type="entry name" value="HSP70"/>
    <property type="match status" value="1"/>
</dbReference>
<keyword evidence="5" id="KW-1185">Reference proteome</keyword>
<accession>A0A8S3Z6E2</accession>
<dbReference type="OrthoDB" id="6151140at2759"/>
<keyword evidence="3" id="KW-0067">ATP-binding</keyword>
<gene>
    <name evidence="4" type="ORF">CUNI_LOCUS8329</name>
</gene>
<dbReference type="InterPro" id="IPR029048">
    <property type="entry name" value="HSP70_C_sf"/>
</dbReference>
<proteinExistence type="inferred from homology"/>
<evidence type="ECO:0008006" key="6">
    <source>
        <dbReference type="Google" id="ProtNLM"/>
    </source>
</evidence>
<keyword evidence="2" id="KW-0547">Nucleotide-binding</keyword>
<dbReference type="InterPro" id="IPR013126">
    <property type="entry name" value="Hsp_70_fam"/>
</dbReference>
<dbReference type="Gene3D" id="2.60.34.10">
    <property type="entry name" value="Substrate Binding Domain Of DNAk, Chain A, domain 1"/>
    <property type="match status" value="1"/>
</dbReference>
<sequence>MNVIIRRGTALPIKVSSNFTTSTDNQTAVTIQVFEGERAWAKDNNFLGQVELSGIDPAPKGIPQITVNFQVDYNGILYVTAQDKNSAKGNLTVLTNKGRPTADDIHRMILEIDVFKMVEEKQRQRLLLMNKLETYIFDVKRFIEIHDDQVRVEDRTRAKKACEKVLIWLESNRHAPKEDFQQKLVSLKAICSPVISQLIGCSSSS</sequence>
<comment type="caution">
    <text evidence="4">The sequence shown here is derived from an EMBL/GenBank/DDBJ whole genome shotgun (WGS) entry which is preliminary data.</text>
</comment>
<dbReference type="Gene3D" id="1.20.1270.10">
    <property type="match status" value="1"/>
</dbReference>
<dbReference type="AlphaFoldDB" id="A0A8S3Z6E2"/>
<evidence type="ECO:0000256" key="3">
    <source>
        <dbReference type="ARBA" id="ARBA00022840"/>
    </source>
</evidence>
<dbReference type="PANTHER" id="PTHR19375">
    <property type="entry name" value="HEAT SHOCK PROTEIN 70KDA"/>
    <property type="match status" value="1"/>
</dbReference>
<dbReference type="EMBL" id="CAJHNH020001360">
    <property type="protein sequence ID" value="CAG5122771.1"/>
    <property type="molecule type" value="Genomic_DNA"/>
</dbReference>
<evidence type="ECO:0000256" key="1">
    <source>
        <dbReference type="ARBA" id="ARBA00007381"/>
    </source>
</evidence>
<organism evidence="4 5">
    <name type="scientific">Candidula unifasciata</name>
    <dbReference type="NCBI Taxonomy" id="100452"/>
    <lineage>
        <taxon>Eukaryota</taxon>
        <taxon>Metazoa</taxon>
        <taxon>Spiralia</taxon>
        <taxon>Lophotrochozoa</taxon>
        <taxon>Mollusca</taxon>
        <taxon>Gastropoda</taxon>
        <taxon>Heterobranchia</taxon>
        <taxon>Euthyneura</taxon>
        <taxon>Panpulmonata</taxon>
        <taxon>Eupulmonata</taxon>
        <taxon>Stylommatophora</taxon>
        <taxon>Helicina</taxon>
        <taxon>Helicoidea</taxon>
        <taxon>Geomitridae</taxon>
        <taxon>Candidula</taxon>
    </lineage>
</organism>
<comment type="similarity">
    <text evidence="1">Belongs to the heat shock protein 70 family.</text>
</comment>
<reference evidence="4" key="1">
    <citation type="submission" date="2021-04" db="EMBL/GenBank/DDBJ databases">
        <authorList>
            <consortium name="Molecular Ecology Group"/>
        </authorList>
    </citation>
    <scope>NUCLEOTIDE SEQUENCE</scope>
</reference>
<dbReference type="GO" id="GO:0005524">
    <property type="term" value="F:ATP binding"/>
    <property type="evidence" value="ECO:0007669"/>
    <property type="project" value="UniProtKB-KW"/>
</dbReference>
<dbReference type="SUPFAM" id="SSF100934">
    <property type="entry name" value="Heat shock protein 70kD (HSP70), C-terminal subdomain"/>
    <property type="match status" value="1"/>
</dbReference>
<dbReference type="InterPro" id="IPR029047">
    <property type="entry name" value="HSP70_peptide-bd_sf"/>
</dbReference>
<evidence type="ECO:0000313" key="5">
    <source>
        <dbReference type="Proteomes" id="UP000678393"/>
    </source>
</evidence>
<dbReference type="GO" id="GO:0140662">
    <property type="term" value="F:ATP-dependent protein folding chaperone"/>
    <property type="evidence" value="ECO:0007669"/>
    <property type="project" value="InterPro"/>
</dbReference>
<evidence type="ECO:0000313" key="4">
    <source>
        <dbReference type="EMBL" id="CAG5122771.1"/>
    </source>
</evidence>
<evidence type="ECO:0000256" key="2">
    <source>
        <dbReference type="ARBA" id="ARBA00022741"/>
    </source>
</evidence>
<dbReference type="SUPFAM" id="SSF100920">
    <property type="entry name" value="Heat shock protein 70kD (HSP70), peptide-binding domain"/>
    <property type="match status" value="1"/>
</dbReference>